<dbReference type="EMBL" id="CALTRL010000765">
    <property type="protein sequence ID" value="CAH7669569.1"/>
    <property type="molecule type" value="Genomic_DNA"/>
</dbReference>
<evidence type="ECO:0000313" key="2">
    <source>
        <dbReference type="EMBL" id="CAH7669569.1"/>
    </source>
</evidence>
<sequence length="101" mass="11240">MNASSYLPTPINNLSCHNKQVKPQINRQRPCSAIAQSSNPRHTRLNSDDVIGPNPSLLDVSDPSVGQQKSRDPLGWNPLLDDLHPQWLGLYQNLIGKSNFL</sequence>
<organism evidence="2 3">
    <name type="scientific">Phakopsora pachyrhizi</name>
    <name type="common">Asian soybean rust disease fungus</name>
    <dbReference type="NCBI Taxonomy" id="170000"/>
    <lineage>
        <taxon>Eukaryota</taxon>
        <taxon>Fungi</taxon>
        <taxon>Dikarya</taxon>
        <taxon>Basidiomycota</taxon>
        <taxon>Pucciniomycotina</taxon>
        <taxon>Pucciniomycetes</taxon>
        <taxon>Pucciniales</taxon>
        <taxon>Phakopsoraceae</taxon>
        <taxon>Phakopsora</taxon>
    </lineage>
</organism>
<gene>
    <name evidence="2" type="ORF">PPACK8108_LOCUS4206</name>
</gene>
<dbReference type="AlphaFoldDB" id="A0AAV0ALI6"/>
<name>A0AAV0ALI6_PHAPC</name>
<evidence type="ECO:0000313" key="3">
    <source>
        <dbReference type="Proteomes" id="UP001153365"/>
    </source>
</evidence>
<keyword evidence="3" id="KW-1185">Reference proteome</keyword>
<reference evidence="2" key="1">
    <citation type="submission" date="2022-06" db="EMBL/GenBank/DDBJ databases">
        <authorList>
            <consortium name="SYNGENTA / RWTH Aachen University"/>
        </authorList>
    </citation>
    <scope>NUCLEOTIDE SEQUENCE</scope>
</reference>
<proteinExistence type="predicted"/>
<comment type="caution">
    <text evidence="2">The sequence shown here is derived from an EMBL/GenBank/DDBJ whole genome shotgun (WGS) entry which is preliminary data.</text>
</comment>
<protein>
    <submittedName>
        <fullName evidence="2">Uncharacterized protein</fullName>
    </submittedName>
</protein>
<feature type="region of interest" description="Disordered" evidence="1">
    <location>
        <begin position="34"/>
        <end position="73"/>
    </location>
</feature>
<dbReference type="Proteomes" id="UP001153365">
    <property type="component" value="Unassembled WGS sequence"/>
</dbReference>
<evidence type="ECO:0000256" key="1">
    <source>
        <dbReference type="SAM" id="MobiDB-lite"/>
    </source>
</evidence>
<accession>A0AAV0ALI6</accession>